<keyword evidence="6" id="KW-0175">Coiled coil</keyword>
<proteinExistence type="inferred from homology"/>
<dbReference type="GO" id="GO:0005730">
    <property type="term" value="C:nucleolus"/>
    <property type="evidence" value="ECO:0007669"/>
    <property type="project" value="UniProtKB-SubCell"/>
</dbReference>
<dbReference type="GO" id="GO:0000428">
    <property type="term" value="C:DNA-directed RNA polymerase complex"/>
    <property type="evidence" value="ECO:0007669"/>
    <property type="project" value="UniProtKB-KW"/>
</dbReference>
<evidence type="ECO:0000256" key="1">
    <source>
        <dbReference type="ARBA" id="ARBA00004604"/>
    </source>
</evidence>
<comment type="caution">
    <text evidence="8">The sequence shown here is derived from an EMBL/GenBank/DDBJ whole genome shotgun (WGS) entry which is preliminary data.</text>
</comment>
<dbReference type="EMBL" id="MU167405">
    <property type="protein sequence ID" value="KAG0141045.1"/>
    <property type="molecule type" value="Genomic_DNA"/>
</dbReference>
<keyword evidence="9" id="KW-1185">Reference proteome</keyword>
<dbReference type="PANTHER" id="PTHR14440">
    <property type="entry name" value="DNA-DIRECTED RNA POLYMERASE I SUBUNIT RPA49"/>
    <property type="match status" value="1"/>
</dbReference>
<dbReference type="AlphaFoldDB" id="A0A9P6N747"/>
<keyword evidence="4" id="KW-0804">Transcription</keyword>
<name>A0A9P6N747_9BASI</name>
<dbReference type="OrthoDB" id="532500at2759"/>
<gene>
    <name evidence="8" type="ORF">CROQUDRAFT_52307</name>
</gene>
<organism evidence="8 9">
    <name type="scientific">Cronartium quercuum f. sp. fusiforme G11</name>
    <dbReference type="NCBI Taxonomy" id="708437"/>
    <lineage>
        <taxon>Eukaryota</taxon>
        <taxon>Fungi</taxon>
        <taxon>Dikarya</taxon>
        <taxon>Basidiomycota</taxon>
        <taxon>Pucciniomycotina</taxon>
        <taxon>Pucciniomycetes</taxon>
        <taxon>Pucciniales</taxon>
        <taxon>Coleosporiaceae</taxon>
        <taxon>Cronartium</taxon>
    </lineage>
</organism>
<evidence type="ECO:0000256" key="3">
    <source>
        <dbReference type="ARBA" id="ARBA00022478"/>
    </source>
</evidence>
<dbReference type="InterPro" id="IPR009668">
    <property type="entry name" value="RNA_pol-assoc_fac_A49-like"/>
</dbReference>
<dbReference type="Proteomes" id="UP000886653">
    <property type="component" value="Unassembled WGS sequence"/>
</dbReference>
<feature type="compositionally biased region" description="Polar residues" evidence="7">
    <location>
        <begin position="20"/>
        <end position="31"/>
    </location>
</feature>
<comment type="similarity">
    <text evidence="2">Belongs to the eukaryotic RPA49/POLR1E RNA polymerase subunit family.</text>
</comment>
<feature type="region of interest" description="Disordered" evidence="7">
    <location>
        <begin position="1"/>
        <end position="38"/>
    </location>
</feature>
<dbReference type="Pfam" id="PF06870">
    <property type="entry name" value="RNA_pol_I_A49"/>
    <property type="match status" value="1"/>
</dbReference>
<evidence type="ECO:0000256" key="6">
    <source>
        <dbReference type="SAM" id="Coils"/>
    </source>
</evidence>
<evidence type="ECO:0000313" key="9">
    <source>
        <dbReference type="Proteomes" id="UP000886653"/>
    </source>
</evidence>
<accession>A0A9P6N747</accession>
<evidence type="ECO:0000313" key="8">
    <source>
        <dbReference type="EMBL" id="KAG0141045.1"/>
    </source>
</evidence>
<reference evidence="8" key="1">
    <citation type="submission" date="2013-11" db="EMBL/GenBank/DDBJ databases">
        <title>Genome sequence of the fusiform rust pathogen reveals effectors for host alternation and coevolution with pine.</title>
        <authorList>
            <consortium name="DOE Joint Genome Institute"/>
            <person name="Smith K."/>
            <person name="Pendleton A."/>
            <person name="Kubisiak T."/>
            <person name="Anderson C."/>
            <person name="Salamov A."/>
            <person name="Aerts A."/>
            <person name="Riley R."/>
            <person name="Clum A."/>
            <person name="Lindquist E."/>
            <person name="Ence D."/>
            <person name="Campbell M."/>
            <person name="Kronenberg Z."/>
            <person name="Feau N."/>
            <person name="Dhillon B."/>
            <person name="Hamelin R."/>
            <person name="Burleigh J."/>
            <person name="Smith J."/>
            <person name="Yandell M."/>
            <person name="Nelson C."/>
            <person name="Grigoriev I."/>
            <person name="Davis J."/>
        </authorList>
    </citation>
    <scope>NUCLEOTIDE SEQUENCE</scope>
    <source>
        <strain evidence="8">G11</strain>
    </source>
</reference>
<feature type="coiled-coil region" evidence="6">
    <location>
        <begin position="131"/>
        <end position="166"/>
    </location>
</feature>
<protein>
    <submittedName>
        <fullName evidence="8">Uncharacterized protein</fullName>
    </submittedName>
</protein>
<evidence type="ECO:0000256" key="2">
    <source>
        <dbReference type="ARBA" id="ARBA00009430"/>
    </source>
</evidence>
<keyword evidence="5" id="KW-0539">Nucleus</keyword>
<evidence type="ECO:0000256" key="4">
    <source>
        <dbReference type="ARBA" id="ARBA00023163"/>
    </source>
</evidence>
<comment type="subcellular location">
    <subcellularLocation>
        <location evidence="1">Nucleus</location>
        <location evidence="1">Nucleolus</location>
    </subcellularLocation>
</comment>
<dbReference type="GO" id="GO:0003677">
    <property type="term" value="F:DNA binding"/>
    <property type="evidence" value="ECO:0007669"/>
    <property type="project" value="InterPro"/>
</dbReference>
<dbReference type="GO" id="GO:0006351">
    <property type="term" value="P:DNA-templated transcription"/>
    <property type="evidence" value="ECO:0007669"/>
    <property type="project" value="InterPro"/>
</dbReference>
<evidence type="ECO:0000256" key="5">
    <source>
        <dbReference type="ARBA" id="ARBA00023242"/>
    </source>
</evidence>
<keyword evidence="3" id="KW-0240">DNA-directed RNA polymerase</keyword>
<evidence type="ECO:0000256" key="7">
    <source>
        <dbReference type="SAM" id="MobiDB-lite"/>
    </source>
</evidence>
<sequence>MSSNQNSKRQRARTTAPPAHTNSSGCPQTYHSGPGRAKTSELIVKLSDEKAKANYVGPALVKFPDVTPPPTTPFVLYGRKADEKAKQILAGETDQMEFESSRDVGHESACTYLMGIHSSAANTLTLFPTTFHEMRSTVKQLKDALKDREREEAEDSQQQYKNSRTALGTTFGTKKVRRAIQAAARNTIDPESMLHVQSHLTEAITNSSMALPSAAQQTADADAVRPIPPFNRNATSPKEIYKTSDVVSSVELNSIPLANITGCQSGQQAIRLLPNPRSLYINQRIESCWSRYPDGHLNKKEEKRLRILIYISYLLKLPSNRKWTRDHLKRIYTWRQPDAQDCPDAIIDGILQRFTEKAAGSDQRIMTTFTTRKLLCYIAVLCLMHDGFACPTVDLAEDLQEDTKVVHEIFRTLGCTIEKLPANEIAVKLEQAKKYGTDVKKVEKERVARLVVPLVFPEPRRKRQKN</sequence>